<protein>
    <submittedName>
        <fullName evidence="4">NmrA family transcriptional regulator</fullName>
    </submittedName>
</protein>
<comment type="caution">
    <text evidence="4">The sequence shown here is derived from an EMBL/GenBank/DDBJ whole genome shotgun (WGS) entry which is preliminary data.</text>
</comment>
<sequence>MGRVHPANDPGVDPVSSVLVIGATGRQGGAVAGLLLDHGHDVTVYVRSPESPAASALATAGARIVAGDLSDAQSLAAAAAGADAVFGLSVPFGPGGRREEVAQGRHLIDAAVRADAHLVYSSVRGGDRTQKTDIGHADSKQQIESYLRQQQVRATVLGPVYFMENALNLGFSRLADGVLANPLTPGKPLDQVTVRDIAALAVHAVENPDRFAGERIDVVSDRVTGEQAARILSEVVGREIPYRQLPLDQVRQWAGDEIADMFQRFEDATEFMDVEALHARYPEVKWHSYADWARTVDWDRLL</sequence>
<dbReference type="InterPro" id="IPR036291">
    <property type="entry name" value="NAD(P)-bd_dom_sf"/>
</dbReference>
<dbReference type="AlphaFoldDB" id="A0A1K0FK00"/>
<dbReference type="Gene3D" id="3.40.50.720">
    <property type="entry name" value="NAD(P)-binding Rossmann-like Domain"/>
    <property type="match status" value="1"/>
</dbReference>
<keyword evidence="5" id="KW-1185">Reference proteome</keyword>
<evidence type="ECO:0000256" key="1">
    <source>
        <dbReference type="ARBA" id="ARBA00006328"/>
    </source>
</evidence>
<organism evidence="4 5">
    <name type="scientific">Couchioplanes caeruleus subsp. caeruleus</name>
    <dbReference type="NCBI Taxonomy" id="56427"/>
    <lineage>
        <taxon>Bacteria</taxon>
        <taxon>Bacillati</taxon>
        <taxon>Actinomycetota</taxon>
        <taxon>Actinomycetes</taxon>
        <taxon>Micromonosporales</taxon>
        <taxon>Micromonosporaceae</taxon>
        <taxon>Couchioplanes</taxon>
    </lineage>
</organism>
<evidence type="ECO:0000259" key="3">
    <source>
        <dbReference type="Pfam" id="PF05368"/>
    </source>
</evidence>
<comment type="similarity">
    <text evidence="1">Belongs to the NmrA-type oxidoreductase family.</text>
</comment>
<keyword evidence="2" id="KW-0521">NADP</keyword>
<feature type="domain" description="NmrA-like" evidence="3">
    <location>
        <begin position="16"/>
        <end position="291"/>
    </location>
</feature>
<dbReference type="EMBL" id="MEIA01000177">
    <property type="protein sequence ID" value="OJF13064.1"/>
    <property type="molecule type" value="Genomic_DNA"/>
</dbReference>
<evidence type="ECO:0000256" key="2">
    <source>
        <dbReference type="ARBA" id="ARBA00022857"/>
    </source>
</evidence>
<dbReference type="Pfam" id="PF05368">
    <property type="entry name" value="NmrA"/>
    <property type="match status" value="1"/>
</dbReference>
<reference evidence="4 5" key="1">
    <citation type="submission" date="2016-09" db="EMBL/GenBank/DDBJ databases">
        <title>Couchioplanes caeruleus draft genome sequence.</title>
        <authorList>
            <person name="Sheehan J."/>
            <person name="Caffrey P."/>
        </authorList>
    </citation>
    <scope>NUCLEOTIDE SEQUENCE [LARGE SCALE GENOMIC DNA]</scope>
    <source>
        <strain evidence="4 5">DSM 43634</strain>
    </source>
</reference>
<evidence type="ECO:0000313" key="4">
    <source>
        <dbReference type="EMBL" id="OJF13064.1"/>
    </source>
</evidence>
<dbReference type="SUPFAM" id="SSF51735">
    <property type="entry name" value="NAD(P)-binding Rossmann-fold domains"/>
    <property type="match status" value="1"/>
</dbReference>
<proteinExistence type="inferred from homology"/>
<dbReference type="PANTHER" id="PTHR42748:SF7">
    <property type="entry name" value="NMRA LIKE REDOX SENSOR 1-RELATED"/>
    <property type="match status" value="1"/>
</dbReference>
<name>A0A1K0FK00_9ACTN</name>
<dbReference type="Proteomes" id="UP000182486">
    <property type="component" value="Unassembled WGS sequence"/>
</dbReference>
<accession>A0A1K0FK00</accession>
<evidence type="ECO:0000313" key="5">
    <source>
        <dbReference type="Proteomes" id="UP000182486"/>
    </source>
</evidence>
<dbReference type="PANTHER" id="PTHR42748">
    <property type="entry name" value="NITROGEN METABOLITE REPRESSION PROTEIN NMRA FAMILY MEMBER"/>
    <property type="match status" value="1"/>
</dbReference>
<dbReference type="InterPro" id="IPR051164">
    <property type="entry name" value="NmrA-like_oxidored"/>
</dbReference>
<dbReference type="InterPro" id="IPR008030">
    <property type="entry name" value="NmrA-like"/>
</dbReference>
<gene>
    <name evidence="4" type="ORF">BG844_17325</name>
</gene>